<reference evidence="2 3" key="1">
    <citation type="journal article" date="2012" name="Science">
        <title>The Paleozoic origin of enzymatic lignin decomposition reconstructed from 31 fungal genomes.</title>
        <authorList>
            <person name="Floudas D."/>
            <person name="Binder M."/>
            <person name="Riley R."/>
            <person name="Barry K."/>
            <person name="Blanchette R.A."/>
            <person name="Henrissat B."/>
            <person name="Martinez A.T."/>
            <person name="Otillar R."/>
            <person name="Spatafora J.W."/>
            <person name="Yadav J.S."/>
            <person name="Aerts A."/>
            <person name="Benoit I."/>
            <person name="Boyd A."/>
            <person name="Carlson A."/>
            <person name="Copeland A."/>
            <person name="Coutinho P.M."/>
            <person name="de Vries R.P."/>
            <person name="Ferreira P."/>
            <person name="Findley K."/>
            <person name="Foster B."/>
            <person name="Gaskell J."/>
            <person name="Glotzer D."/>
            <person name="Gorecki P."/>
            <person name="Heitman J."/>
            <person name="Hesse C."/>
            <person name="Hori C."/>
            <person name="Igarashi K."/>
            <person name="Jurgens J.A."/>
            <person name="Kallen N."/>
            <person name="Kersten P."/>
            <person name="Kohler A."/>
            <person name="Kuees U."/>
            <person name="Kumar T.K.A."/>
            <person name="Kuo A."/>
            <person name="LaButti K."/>
            <person name="Larrondo L.F."/>
            <person name="Lindquist E."/>
            <person name="Ling A."/>
            <person name="Lombard V."/>
            <person name="Lucas S."/>
            <person name="Lundell T."/>
            <person name="Martin R."/>
            <person name="McLaughlin D.J."/>
            <person name="Morgenstern I."/>
            <person name="Morin E."/>
            <person name="Murat C."/>
            <person name="Nagy L.G."/>
            <person name="Nolan M."/>
            <person name="Ohm R.A."/>
            <person name="Patyshakuliyeva A."/>
            <person name="Rokas A."/>
            <person name="Ruiz-Duenas F.J."/>
            <person name="Sabat G."/>
            <person name="Salamov A."/>
            <person name="Samejima M."/>
            <person name="Schmutz J."/>
            <person name="Slot J.C."/>
            <person name="St John F."/>
            <person name="Stenlid J."/>
            <person name="Sun H."/>
            <person name="Sun S."/>
            <person name="Syed K."/>
            <person name="Tsang A."/>
            <person name="Wiebenga A."/>
            <person name="Young D."/>
            <person name="Pisabarro A."/>
            <person name="Eastwood D.C."/>
            <person name="Martin F."/>
            <person name="Cullen D."/>
            <person name="Grigoriev I.V."/>
            <person name="Hibbett D.S."/>
        </authorList>
    </citation>
    <scope>NUCLEOTIDE SEQUENCE [LARGE SCALE GENOMIC DNA]</scope>
    <source>
        <strain evidence="2 3">MD-104</strain>
    </source>
</reference>
<gene>
    <name evidence="2" type="ORF">WOLCODRAFT_28668</name>
</gene>
<feature type="region of interest" description="Disordered" evidence="1">
    <location>
        <begin position="1"/>
        <end position="235"/>
    </location>
</feature>
<dbReference type="OrthoDB" id="2804368at2759"/>
<feature type="compositionally biased region" description="Polar residues" evidence="1">
    <location>
        <begin position="165"/>
        <end position="174"/>
    </location>
</feature>
<organism evidence="2 3">
    <name type="scientific">Wolfiporia cocos (strain MD-104)</name>
    <name type="common">Brown rot fungus</name>
    <dbReference type="NCBI Taxonomy" id="742152"/>
    <lineage>
        <taxon>Eukaryota</taxon>
        <taxon>Fungi</taxon>
        <taxon>Dikarya</taxon>
        <taxon>Basidiomycota</taxon>
        <taxon>Agaricomycotina</taxon>
        <taxon>Agaricomycetes</taxon>
        <taxon>Polyporales</taxon>
        <taxon>Phaeolaceae</taxon>
        <taxon>Wolfiporia</taxon>
    </lineage>
</organism>
<feature type="compositionally biased region" description="Basic and acidic residues" evidence="1">
    <location>
        <begin position="147"/>
        <end position="162"/>
    </location>
</feature>
<dbReference type="AlphaFoldDB" id="A0A2H3J3P8"/>
<sequence>MHDYKHAERPAGQHQAASPPVPTPAPQPYQYGVVGRPLPAGTTVNVPHTPDPSRSHSPSVLTSYSPPPSASFRTSITPLPGARTAITPGPSIASSSRASTPGLVPAYPSQLQQYHHELQQQQYQQQYQSQQARLSWPRYGGSEDGYDERRSPAQRARSERRPSRLSLTLANWNPETDGELGDIGVQEIDSSGGPTEVTVEETSQTGWSQSAASSAGDVQRRADSGPPEAPSNAPT</sequence>
<feature type="compositionally biased region" description="Basic and acidic residues" evidence="1">
    <location>
        <begin position="1"/>
        <end position="11"/>
    </location>
</feature>
<name>A0A2H3J3P8_WOLCO</name>
<proteinExistence type="predicted"/>
<feature type="compositionally biased region" description="Low complexity" evidence="1">
    <location>
        <begin position="109"/>
        <end position="131"/>
    </location>
</feature>
<protein>
    <submittedName>
        <fullName evidence="2">Uncharacterized protein</fullName>
    </submittedName>
</protein>
<accession>A0A2H3J3P8</accession>
<evidence type="ECO:0000313" key="2">
    <source>
        <dbReference type="EMBL" id="PCH36591.1"/>
    </source>
</evidence>
<feature type="compositionally biased region" description="Polar residues" evidence="1">
    <location>
        <begin position="200"/>
        <end position="213"/>
    </location>
</feature>
<dbReference type="Proteomes" id="UP000218811">
    <property type="component" value="Unassembled WGS sequence"/>
</dbReference>
<dbReference type="STRING" id="742152.A0A2H3J3P8"/>
<feature type="compositionally biased region" description="Polar residues" evidence="1">
    <location>
        <begin position="55"/>
        <end position="64"/>
    </location>
</feature>
<keyword evidence="3" id="KW-1185">Reference proteome</keyword>
<evidence type="ECO:0000313" key="3">
    <source>
        <dbReference type="Proteomes" id="UP000218811"/>
    </source>
</evidence>
<evidence type="ECO:0000256" key="1">
    <source>
        <dbReference type="SAM" id="MobiDB-lite"/>
    </source>
</evidence>
<dbReference type="EMBL" id="KB467887">
    <property type="protein sequence ID" value="PCH36591.1"/>
    <property type="molecule type" value="Genomic_DNA"/>
</dbReference>